<keyword evidence="1" id="KW-0812">Transmembrane</keyword>
<dbReference type="InParanoid" id="A0A0G4GS00"/>
<protein>
    <submittedName>
        <fullName evidence="2">Uncharacterized protein</fullName>
    </submittedName>
</protein>
<dbReference type="EMBL" id="CDMY01000771">
    <property type="protein sequence ID" value="CEM33136.1"/>
    <property type="molecule type" value="Genomic_DNA"/>
</dbReference>
<dbReference type="AlphaFoldDB" id="A0A0G4GS00"/>
<name>A0A0G4GS00_VITBC</name>
<keyword evidence="1" id="KW-1133">Transmembrane helix</keyword>
<gene>
    <name evidence="2" type="ORF">Vbra_81</name>
</gene>
<reference evidence="2 3" key="1">
    <citation type="submission" date="2014-11" db="EMBL/GenBank/DDBJ databases">
        <authorList>
            <person name="Zhu J."/>
            <person name="Qi W."/>
            <person name="Song R."/>
        </authorList>
    </citation>
    <scope>NUCLEOTIDE SEQUENCE [LARGE SCALE GENOMIC DNA]</scope>
</reference>
<evidence type="ECO:0000256" key="1">
    <source>
        <dbReference type="SAM" id="Phobius"/>
    </source>
</evidence>
<dbReference type="PhylomeDB" id="A0A0G4GS00"/>
<evidence type="ECO:0000313" key="2">
    <source>
        <dbReference type="EMBL" id="CEM33136.1"/>
    </source>
</evidence>
<accession>A0A0G4GS00</accession>
<evidence type="ECO:0000313" key="3">
    <source>
        <dbReference type="Proteomes" id="UP000041254"/>
    </source>
</evidence>
<keyword evidence="1" id="KW-0472">Membrane</keyword>
<feature type="transmembrane region" description="Helical" evidence="1">
    <location>
        <begin position="407"/>
        <end position="431"/>
    </location>
</feature>
<organism evidence="2 3">
    <name type="scientific">Vitrella brassicaformis (strain CCMP3155)</name>
    <dbReference type="NCBI Taxonomy" id="1169540"/>
    <lineage>
        <taxon>Eukaryota</taxon>
        <taxon>Sar</taxon>
        <taxon>Alveolata</taxon>
        <taxon>Colpodellida</taxon>
        <taxon>Vitrellaceae</taxon>
        <taxon>Vitrella</taxon>
    </lineage>
</organism>
<dbReference type="VEuPathDB" id="CryptoDB:Vbra_81"/>
<dbReference type="Proteomes" id="UP000041254">
    <property type="component" value="Unassembled WGS sequence"/>
</dbReference>
<keyword evidence="3" id="KW-1185">Reference proteome</keyword>
<sequence length="477" mass="52990">MWTLEHVVFLHPPSHFTDRKPLKAIKLDDIHTIEQDQHVVSLYDRDDTLLLSLQPTNNDRDLLIGQAIEDQRSETLEEPFQETPLKQDSLLIPLRSQSDEQLKPSVFCSAQPSIHEMTEAQQDPHVTLVPSGVAAVAQVIRAAKEARKILLETYAGEAEGKAASAFSLDGPVVCSACFCMVNGQCAHIWWTHDGLVLNVVSDDSNMTHGYFVKDMSEPTLEETVVSLGIIRLAFTDPLTAESFSRIIAYLKTQQISDGQDEALQKQRRDAITSFYAGTESQRPSVTSTYRRPSVADGGKTGTPLARAAADRLRYLRCKNRKILTQVATRDHPLLSSLKYNTFSTHAQRFAALEASLIGMITISSLFFWSNCATVHIVGHQIDPYVDSGAVYLSRVCDPPTVTHLPSAATVTVSVLSFVIASAVDFVIYALFRRFVIEDEMSAAEKGMQVHLWRVMDFIGWTLWTSWNVACVGTSKTC</sequence>
<proteinExistence type="predicted"/>